<evidence type="ECO:0000313" key="1">
    <source>
        <dbReference type="EMBL" id="MDQ0317568.1"/>
    </source>
</evidence>
<dbReference type="Proteomes" id="UP001229244">
    <property type="component" value="Unassembled WGS sequence"/>
</dbReference>
<sequence>MSTHADRYNVALNSLLDRLEASLDAEIEALGQVGSVNFDVYSRQKSRVLLELSRLVRGSNGEAPNQEIAERLATLRGKLERDLSLLGTHLTATQEVAEIIACTLREAESDGTYSAPFAAGEARP</sequence>
<organism evidence="1 2">
    <name type="scientific">Amorphus orientalis</name>
    <dbReference type="NCBI Taxonomy" id="649198"/>
    <lineage>
        <taxon>Bacteria</taxon>
        <taxon>Pseudomonadati</taxon>
        <taxon>Pseudomonadota</taxon>
        <taxon>Alphaproteobacteria</taxon>
        <taxon>Hyphomicrobiales</taxon>
        <taxon>Amorphaceae</taxon>
        <taxon>Amorphus</taxon>
    </lineage>
</organism>
<dbReference type="AlphaFoldDB" id="A0AAE3VTH1"/>
<dbReference type="EMBL" id="JAUSUL010000006">
    <property type="protein sequence ID" value="MDQ0317568.1"/>
    <property type="molecule type" value="Genomic_DNA"/>
</dbReference>
<evidence type="ECO:0000313" key="2">
    <source>
        <dbReference type="Proteomes" id="UP001229244"/>
    </source>
</evidence>
<gene>
    <name evidence="1" type="ORF">J2S73_004054</name>
</gene>
<dbReference type="RefSeq" id="WP_306887492.1">
    <property type="nucleotide sequence ID" value="NZ_JAUSUL010000006.1"/>
</dbReference>
<evidence type="ECO:0008006" key="3">
    <source>
        <dbReference type="Google" id="ProtNLM"/>
    </source>
</evidence>
<comment type="caution">
    <text evidence="1">The sequence shown here is derived from an EMBL/GenBank/DDBJ whole genome shotgun (WGS) entry which is preliminary data.</text>
</comment>
<accession>A0AAE3VTH1</accession>
<name>A0AAE3VTH1_9HYPH</name>
<keyword evidence="2" id="KW-1185">Reference proteome</keyword>
<reference evidence="1" key="1">
    <citation type="submission" date="2023-07" db="EMBL/GenBank/DDBJ databases">
        <title>Genomic Encyclopedia of Type Strains, Phase IV (KMG-IV): sequencing the most valuable type-strain genomes for metagenomic binning, comparative biology and taxonomic classification.</title>
        <authorList>
            <person name="Goeker M."/>
        </authorList>
    </citation>
    <scope>NUCLEOTIDE SEQUENCE</scope>
    <source>
        <strain evidence="1">DSM 21202</strain>
    </source>
</reference>
<proteinExistence type="predicted"/>
<protein>
    <recommendedName>
        <fullName evidence="3">Flagellar protein FlgN</fullName>
    </recommendedName>
</protein>